<dbReference type="RefSeq" id="WP_171159983.1">
    <property type="nucleotide sequence ID" value="NZ_CP053073.1"/>
</dbReference>
<feature type="region of interest" description="Disordered" evidence="1">
    <location>
        <begin position="28"/>
        <end position="59"/>
    </location>
</feature>
<dbReference type="PROSITE" id="PS51257">
    <property type="entry name" value="PROKAR_LIPOPROTEIN"/>
    <property type="match status" value="1"/>
</dbReference>
<reference evidence="3 4" key="1">
    <citation type="submission" date="2020-04" db="EMBL/GenBank/DDBJ databases">
        <title>Usitatibacter rugosus gen. nov., sp. nov. and Usitatibacter palustris sp. nov., novel members of Usitatibacteraceae fam. nov. within the order Nitrosomonadales isolated from soil.</title>
        <authorList>
            <person name="Huber K.J."/>
            <person name="Neumann-Schaal M."/>
            <person name="Geppert A."/>
            <person name="Luckner M."/>
            <person name="Wanner G."/>
            <person name="Overmann J."/>
        </authorList>
    </citation>
    <scope>NUCLEOTIDE SEQUENCE [LARGE SCALE GENOMIC DNA]</scope>
    <source>
        <strain evidence="3 4">Swamp67</strain>
    </source>
</reference>
<feature type="chain" id="PRO_5027011006" evidence="2">
    <location>
        <begin position="24"/>
        <end position="59"/>
    </location>
</feature>
<evidence type="ECO:0000313" key="3">
    <source>
        <dbReference type="EMBL" id="QJR13437.1"/>
    </source>
</evidence>
<evidence type="ECO:0000256" key="1">
    <source>
        <dbReference type="SAM" id="MobiDB-lite"/>
    </source>
</evidence>
<proteinExistence type="predicted"/>
<sequence length="59" mass="6247">MKTTQPLAIVAAFALAFSLAACQKEGPMERAGKKIDNAAEKVGDKVEQAGDKVKDATRK</sequence>
<name>A0A6M4H6A2_9PROT</name>
<dbReference type="InParanoid" id="A0A6M4H6A2"/>
<dbReference type="AlphaFoldDB" id="A0A6M4H6A2"/>
<protein>
    <submittedName>
        <fullName evidence="3">Uncharacterized protein</fullName>
    </submittedName>
</protein>
<dbReference type="Proteomes" id="UP000503096">
    <property type="component" value="Chromosome"/>
</dbReference>
<evidence type="ECO:0000313" key="4">
    <source>
        <dbReference type="Proteomes" id="UP000503096"/>
    </source>
</evidence>
<keyword evidence="2" id="KW-0732">Signal</keyword>
<dbReference type="EMBL" id="CP053073">
    <property type="protein sequence ID" value="QJR13437.1"/>
    <property type="molecule type" value="Genomic_DNA"/>
</dbReference>
<dbReference type="KEGG" id="upl:DSM104440_00220"/>
<accession>A0A6M4H6A2</accession>
<feature type="signal peptide" evidence="2">
    <location>
        <begin position="1"/>
        <end position="23"/>
    </location>
</feature>
<keyword evidence="4" id="KW-1185">Reference proteome</keyword>
<organism evidence="3 4">
    <name type="scientific">Usitatibacter palustris</name>
    <dbReference type="NCBI Taxonomy" id="2732487"/>
    <lineage>
        <taxon>Bacteria</taxon>
        <taxon>Pseudomonadati</taxon>
        <taxon>Pseudomonadota</taxon>
        <taxon>Betaproteobacteria</taxon>
        <taxon>Nitrosomonadales</taxon>
        <taxon>Usitatibacteraceae</taxon>
        <taxon>Usitatibacter</taxon>
    </lineage>
</organism>
<gene>
    <name evidence="3" type="ORF">DSM104440_00220</name>
</gene>
<evidence type="ECO:0000256" key="2">
    <source>
        <dbReference type="SAM" id="SignalP"/>
    </source>
</evidence>